<comment type="subcellular location">
    <subcellularLocation>
        <location evidence="8 9">Cytoplasm</location>
    </subcellularLocation>
</comment>
<dbReference type="Gene3D" id="3.20.20.70">
    <property type="entry name" value="Aldolase class I"/>
    <property type="match status" value="1"/>
</dbReference>
<keyword evidence="7 8" id="KW-0413">Isomerase</keyword>
<dbReference type="AlphaFoldDB" id="A0A841GQW8"/>
<comment type="similarity">
    <text evidence="3 8 9">Belongs to the triosephosphate isomerase family.</text>
</comment>
<dbReference type="GO" id="GO:0006096">
    <property type="term" value="P:glycolytic process"/>
    <property type="evidence" value="ECO:0007669"/>
    <property type="project" value="UniProtKB-UniRule"/>
</dbReference>
<dbReference type="GO" id="GO:0005829">
    <property type="term" value="C:cytosol"/>
    <property type="evidence" value="ECO:0007669"/>
    <property type="project" value="TreeGrafter"/>
</dbReference>
<keyword evidence="11" id="KW-1185">Reference proteome</keyword>
<dbReference type="GO" id="GO:0004807">
    <property type="term" value="F:triose-phosphate isomerase activity"/>
    <property type="evidence" value="ECO:0007669"/>
    <property type="project" value="UniProtKB-UniRule"/>
</dbReference>
<evidence type="ECO:0000256" key="8">
    <source>
        <dbReference type="HAMAP-Rule" id="MF_00147"/>
    </source>
</evidence>
<dbReference type="InterPro" id="IPR013785">
    <property type="entry name" value="Aldolase_TIM"/>
</dbReference>
<dbReference type="PANTHER" id="PTHR21139">
    <property type="entry name" value="TRIOSEPHOSPHATE ISOMERASE"/>
    <property type="match status" value="1"/>
</dbReference>
<evidence type="ECO:0000313" key="10">
    <source>
        <dbReference type="EMBL" id="MBB6061818.1"/>
    </source>
</evidence>
<dbReference type="Pfam" id="PF00121">
    <property type="entry name" value="TIM"/>
    <property type="match status" value="1"/>
</dbReference>
<dbReference type="UniPathway" id="UPA00138"/>
<dbReference type="PANTHER" id="PTHR21139:SF42">
    <property type="entry name" value="TRIOSEPHOSPHATE ISOMERASE"/>
    <property type="match status" value="1"/>
</dbReference>
<name>A0A841GQW8_9BACT</name>
<gene>
    <name evidence="8" type="primary">tpiA</name>
    <name evidence="10" type="ORF">HNP65_000240</name>
</gene>
<dbReference type="InterPro" id="IPR035990">
    <property type="entry name" value="TIM_sf"/>
</dbReference>
<feature type="active site" description="Electrophile" evidence="8">
    <location>
        <position position="84"/>
    </location>
</feature>
<proteinExistence type="inferred from homology"/>
<feature type="binding site" evidence="8">
    <location>
        <begin position="221"/>
        <end position="222"/>
    </location>
    <ligand>
        <name>substrate</name>
    </ligand>
</feature>
<evidence type="ECO:0000256" key="6">
    <source>
        <dbReference type="ARBA" id="ARBA00023152"/>
    </source>
</evidence>
<comment type="function">
    <text evidence="8">Involved in the gluconeogenesis. Catalyzes stereospecifically the conversion of dihydroxyacetone phosphate (DHAP) to D-glyceraldehyde-3-phosphate (G3P).</text>
</comment>
<feature type="binding site" evidence="8">
    <location>
        <position position="160"/>
    </location>
    <ligand>
        <name>substrate</name>
    </ligand>
</feature>
<dbReference type="HAMAP" id="MF_00147_B">
    <property type="entry name" value="TIM_B"/>
    <property type="match status" value="1"/>
</dbReference>
<dbReference type="EMBL" id="JACHEX010000001">
    <property type="protein sequence ID" value="MBB6061818.1"/>
    <property type="molecule type" value="Genomic_DNA"/>
</dbReference>
<feature type="active site" description="Proton acceptor" evidence="8">
    <location>
        <position position="154"/>
    </location>
</feature>
<dbReference type="Proteomes" id="UP000555828">
    <property type="component" value="Unassembled WGS sequence"/>
</dbReference>
<sequence>MHKTPTESAHFASILLNAFHGEKEFDIIVAPTFISIPAVHEILRDSNIKVAAQNMYFEDEGAYTGEISWKMLKESGVEYVIIGHSERRNIFGETDEMINKKIKKAIEVGLTPIFCVGEKLEERDEGLTFAVVETQIKKGLKNIEDIEKIIIAYEPVWAIGTGKVATPAQAQEVHSFIRSLISKMYSKERAEKVRILYGGSIKPNNFFSLIVQPDIDGGLVGGASLKESFIELGKILKQVI</sequence>
<dbReference type="GO" id="GO:0019563">
    <property type="term" value="P:glycerol catabolic process"/>
    <property type="evidence" value="ECO:0007669"/>
    <property type="project" value="TreeGrafter"/>
</dbReference>
<organism evidence="10 11">
    <name type="scientific">Thermosipho japonicus</name>
    <dbReference type="NCBI Taxonomy" id="90323"/>
    <lineage>
        <taxon>Bacteria</taxon>
        <taxon>Thermotogati</taxon>
        <taxon>Thermotogota</taxon>
        <taxon>Thermotogae</taxon>
        <taxon>Thermotogales</taxon>
        <taxon>Fervidobacteriaceae</taxon>
        <taxon>Thermosipho</taxon>
    </lineage>
</organism>
<feature type="binding site" evidence="8">
    <location>
        <position position="200"/>
    </location>
    <ligand>
        <name>substrate</name>
    </ligand>
</feature>
<comment type="subunit">
    <text evidence="8 9">Homodimer.</text>
</comment>
<dbReference type="PROSITE" id="PS51440">
    <property type="entry name" value="TIM_2"/>
    <property type="match status" value="1"/>
</dbReference>
<comment type="caution">
    <text evidence="10">The sequence shown here is derived from an EMBL/GenBank/DDBJ whole genome shotgun (WGS) entry which is preliminary data.</text>
</comment>
<dbReference type="FunFam" id="3.20.20.70:FF:000016">
    <property type="entry name" value="Triosephosphate isomerase"/>
    <property type="match status" value="1"/>
</dbReference>
<keyword evidence="6 8" id="KW-0324">Glycolysis</keyword>
<dbReference type="NCBIfam" id="TIGR00419">
    <property type="entry name" value="tim"/>
    <property type="match status" value="1"/>
</dbReference>
<dbReference type="GO" id="GO:0006094">
    <property type="term" value="P:gluconeogenesis"/>
    <property type="evidence" value="ECO:0007669"/>
    <property type="project" value="UniProtKB-UniRule"/>
</dbReference>
<evidence type="ECO:0000256" key="7">
    <source>
        <dbReference type="ARBA" id="ARBA00023235"/>
    </source>
</evidence>
<dbReference type="InterPro" id="IPR020861">
    <property type="entry name" value="Triosephosphate_isomerase_AS"/>
</dbReference>
<evidence type="ECO:0000256" key="5">
    <source>
        <dbReference type="ARBA" id="ARBA00022490"/>
    </source>
</evidence>
<comment type="pathway">
    <text evidence="2 8 9">Carbohydrate degradation; glycolysis; D-glyceraldehyde 3-phosphate from glycerone phosphate: step 1/1.</text>
</comment>
<evidence type="ECO:0000256" key="2">
    <source>
        <dbReference type="ARBA" id="ARBA00004680"/>
    </source>
</evidence>
<dbReference type="InterPro" id="IPR022896">
    <property type="entry name" value="TrioseP_Isoase_bac/euk"/>
</dbReference>
<dbReference type="InterPro" id="IPR000652">
    <property type="entry name" value="Triosephosphate_isomerase"/>
</dbReference>
<evidence type="ECO:0000256" key="1">
    <source>
        <dbReference type="ARBA" id="ARBA00000474"/>
    </source>
</evidence>
<keyword evidence="4 8" id="KW-0312">Gluconeogenesis</keyword>
<dbReference type="SUPFAM" id="SSF51351">
    <property type="entry name" value="Triosephosphate isomerase (TIM)"/>
    <property type="match status" value="1"/>
</dbReference>
<keyword evidence="5 8" id="KW-0963">Cytoplasm</keyword>
<comment type="pathway">
    <text evidence="8 9">Carbohydrate biosynthesis; gluconeogenesis.</text>
</comment>
<protein>
    <recommendedName>
        <fullName evidence="8 9">Triosephosphate isomerase</fullName>
        <shortName evidence="8">TIM</shortName>
        <shortName evidence="8">TPI</shortName>
        <ecNumber evidence="8 9">5.3.1.1</ecNumber>
    </recommendedName>
    <alternativeName>
        <fullName evidence="8">Triose-phosphate isomerase</fullName>
    </alternativeName>
</protein>
<evidence type="ECO:0000313" key="11">
    <source>
        <dbReference type="Proteomes" id="UP000555828"/>
    </source>
</evidence>
<dbReference type="EC" id="5.3.1.1" evidence="8 9"/>
<dbReference type="UniPathway" id="UPA00109">
    <property type="reaction ID" value="UER00189"/>
</dbReference>
<comment type="catalytic activity">
    <reaction evidence="1 8 9">
        <text>D-glyceraldehyde 3-phosphate = dihydroxyacetone phosphate</text>
        <dbReference type="Rhea" id="RHEA:18585"/>
        <dbReference type="ChEBI" id="CHEBI:57642"/>
        <dbReference type="ChEBI" id="CHEBI:59776"/>
        <dbReference type="EC" id="5.3.1.1"/>
    </reaction>
</comment>
<evidence type="ECO:0000256" key="9">
    <source>
        <dbReference type="RuleBase" id="RU363013"/>
    </source>
</evidence>
<dbReference type="GO" id="GO:0046166">
    <property type="term" value="P:glyceraldehyde-3-phosphate biosynthetic process"/>
    <property type="evidence" value="ECO:0007669"/>
    <property type="project" value="TreeGrafter"/>
</dbReference>
<evidence type="ECO:0000256" key="3">
    <source>
        <dbReference type="ARBA" id="ARBA00007422"/>
    </source>
</evidence>
<comment type="caution">
    <text evidence="8">Lacks conserved residue(s) required for the propagation of feature annotation.</text>
</comment>
<evidence type="ECO:0000256" key="4">
    <source>
        <dbReference type="ARBA" id="ARBA00022432"/>
    </source>
</evidence>
<reference evidence="10 11" key="1">
    <citation type="submission" date="2020-08" db="EMBL/GenBank/DDBJ databases">
        <title>Genomic Encyclopedia of Type Strains, Phase IV (KMG-IV): sequencing the most valuable type-strain genomes for metagenomic binning, comparative biology and taxonomic classification.</title>
        <authorList>
            <person name="Goeker M."/>
        </authorList>
    </citation>
    <scope>NUCLEOTIDE SEQUENCE [LARGE SCALE GENOMIC DNA]</scope>
    <source>
        <strain evidence="10 11">DSM 13481</strain>
    </source>
</reference>
<dbReference type="CDD" id="cd00311">
    <property type="entry name" value="TIM"/>
    <property type="match status" value="1"/>
</dbReference>
<dbReference type="PROSITE" id="PS00171">
    <property type="entry name" value="TIM_1"/>
    <property type="match status" value="1"/>
</dbReference>
<accession>A0A841GQW8</accession>